<protein>
    <submittedName>
        <fullName evidence="2">Uncharacterized protein</fullName>
    </submittedName>
</protein>
<feature type="region of interest" description="Disordered" evidence="1">
    <location>
        <begin position="71"/>
        <end position="94"/>
    </location>
</feature>
<sequence length="94" mass="10755">MRRRKRAEQARKWITHQAILHIRAMAYRREAHCHDSFPDADHLEQIRLLADLCDTLVPGDDPVSALQWTWRPEAPPGSDGCATAWRSAASPSKR</sequence>
<comment type="caution">
    <text evidence="2">The sequence shown here is derived from an EMBL/GenBank/DDBJ whole genome shotgun (WGS) entry which is preliminary data.</text>
</comment>
<proteinExistence type="predicted"/>
<reference evidence="2" key="1">
    <citation type="journal article" date="2014" name="Int. J. Syst. Evol. Microbiol.">
        <title>Complete genome sequence of Corynebacterium casei LMG S-19264T (=DSM 44701T), isolated from a smear-ripened cheese.</title>
        <authorList>
            <consortium name="US DOE Joint Genome Institute (JGI-PGF)"/>
            <person name="Walter F."/>
            <person name="Albersmeier A."/>
            <person name="Kalinowski J."/>
            <person name="Ruckert C."/>
        </authorList>
    </citation>
    <scope>NUCLEOTIDE SEQUENCE</scope>
    <source>
        <strain evidence="2">JCM 3276</strain>
    </source>
</reference>
<dbReference type="EMBL" id="BMRB01000002">
    <property type="protein sequence ID" value="GGS34068.1"/>
    <property type="molecule type" value="Genomic_DNA"/>
</dbReference>
<name>A0A918GGC2_9PSEU</name>
<gene>
    <name evidence="2" type="ORF">GCM10010171_30530</name>
</gene>
<organism evidence="2 3">
    <name type="scientific">Actinokineospora fastidiosa</name>
    <dbReference type="NCBI Taxonomy" id="1816"/>
    <lineage>
        <taxon>Bacteria</taxon>
        <taxon>Bacillati</taxon>
        <taxon>Actinomycetota</taxon>
        <taxon>Actinomycetes</taxon>
        <taxon>Pseudonocardiales</taxon>
        <taxon>Pseudonocardiaceae</taxon>
        <taxon>Actinokineospora</taxon>
    </lineage>
</organism>
<evidence type="ECO:0000256" key="1">
    <source>
        <dbReference type="SAM" id="MobiDB-lite"/>
    </source>
</evidence>
<evidence type="ECO:0000313" key="2">
    <source>
        <dbReference type="EMBL" id="GGS34068.1"/>
    </source>
</evidence>
<reference evidence="2" key="2">
    <citation type="submission" date="2020-09" db="EMBL/GenBank/DDBJ databases">
        <authorList>
            <person name="Sun Q."/>
            <person name="Ohkuma M."/>
        </authorList>
    </citation>
    <scope>NUCLEOTIDE SEQUENCE</scope>
    <source>
        <strain evidence="2">JCM 3276</strain>
    </source>
</reference>
<keyword evidence="3" id="KW-1185">Reference proteome</keyword>
<dbReference type="AlphaFoldDB" id="A0A918GGC2"/>
<accession>A0A918GGC2</accession>
<evidence type="ECO:0000313" key="3">
    <source>
        <dbReference type="Proteomes" id="UP000660680"/>
    </source>
</evidence>
<dbReference type="Proteomes" id="UP000660680">
    <property type="component" value="Unassembled WGS sequence"/>
</dbReference>